<dbReference type="AlphaFoldDB" id="A0A6P8APR9"/>
<sequence length="223" mass="24659">MGVYKSFRHATLQQAKSPVTARLRQTTHIPIPIISTQSMPLRRHTARMGILMLFALGAWPATALATPPGAYPPEKLAKENHRQPNLQSNHFTAADGRHYIVPHKEGTDAAAQLMAHGCTTTIRNNNIPCYWDGTQTLYSATRTLTAPVDCHGCSDIHVQQDVYFCPVEKIYTTSWATNPSTTWITVCATSTQKAVNLNKKDFLTNDAALPGRTRAPQPEPTRI</sequence>
<keyword evidence="2" id="KW-1185">Reference proteome</keyword>
<dbReference type="KEGG" id="pgri:PgNI_11120"/>
<keyword evidence="1" id="KW-0472">Membrane</keyword>
<gene>
    <name evidence="3" type="ORF">PgNI_11120</name>
</gene>
<dbReference type="Proteomes" id="UP000515153">
    <property type="component" value="Chromosome VI"/>
</dbReference>
<evidence type="ECO:0000313" key="3">
    <source>
        <dbReference type="RefSeq" id="XP_030976880.1"/>
    </source>
</evidence>
<accession>A0A6P8APR9</accession>
<dbReference type="RefSeq" id="XP_030976880.1">
    <property type="nucleotide sequence ID" value="XM_031131094.1"/>
</dbReference>
<feature type="transmembrane region" description="Helical" evidence="1">
    <location>
        <begin position="48"/>
        <end position="66"/>
    </location>
</feature>
<dbReference type="GeneID" id="41965999"/>
<keyword evidence="1" id="KW-0812">Transmembrane</keyword>
<keyword evidence="1" id="KW-1133">Transmembrane helix</keyword>
<protein>
    <submittedName>
        <fullName evidence="3">Uncharacterized protein</fullName>
    </submittedName>
</protein>
<proteinExistence type="predicted"/>
<reference evidence="2 3" key="1">
    <citation type="journal article" date="2019" name="Mol. Biol. Evol.">
        <title>Blast fungal genomes show frequent chromosomal changes, gene gains and losses, and effector gene turnover.</title>
        <authorList>
            <person name="Gomez Luciano L.B."/>
            <person name="Jason Tsai I."/>
            <person name="Chuma I."/>
            <person name="Tosa Y."/>
            <person name="Chen Y.H."/>
            <person name="Li J.Y."/>
            <person name="Li M.Y."/>
            <person name="Jade Lu M.Y."/>
            <person name="Nakayashiki H."/>
            <person name="Li W.H."/>
        </authorList>
    </citation>
    <scope>NUCLEOTIDE SEQUENCE [LARGE SCALE GENOMIC DNA]</scope>
    <source>
        <strain evidence="2 3">NI907</strain>
    </source>
</reference>
<organism evidence="2 3">
    <name type="scientific">Pyricularia grisea</name>
    <name type="common">Crabgrass-specific blast fungus</name>
    <name type="synonym">Magnaporthe grisea</name>
    <dbReference type="NCBI Taxonomy" id="148305"/>
    <lineage>
        <taxon>Eukaryota</taxon>
        <taxon>Fungi</taxon>
        <taxon>Dikarya</taxon>
        <taxon>Ascomycota</taxon>
        <taxon>Pezizomycotina</taxon>
        <taxon>Sordariomycetes</taxon>
        <taxon>Sordariomycetidae</taxon>
        <taxon>Magnaporthales</taxon>
        <taxon>Pyriculariaceae</taxon>
        <taxon>Pyricularia</taxon>
    </lineage>
</organism>
<reference evidence="3" key="3">
    <citation type="submission" date="2025-08" db="UniProtKB">
        <authorList>
            <consortium name="RefSeq"/>
        </authorList>
    </citation>
    <scope>IDENTIFICATION</scope>
    <source>
        <strain evidence="3">NI907</strain>
    </source>
</reference>
<evidence type="ECO:0000256" key="1">
    <source>
        <dbReference type="SAM" id="Phobius"/>
    </source>
</evidence>
<name>A0A6P8APR9_PYRGI</name>
<reference evidence="3" key="2">
    <citation type="submission" date="2019-10" db="EMBL/GenBank/DDBJ databases">
        <authorList>
            <consortium name="NCBI Genome Project"/>
        </authorList>
    </citation>
    <scope>NUCLEOTIDE SEQUENCE</scope>
    <source>
        <strain evidence="3">NI907</strain>
    </source>
</reference>
<evidence type="ECO:0000313" key="2">
    <source>
        <dbReference type="Proteomes" id="UP000515153"/>
    </source>
</evidence>